<dbReference type="STRING" id="1079859.SAMN04515674_12053"/>
<dbReference type="CDD" id="cd03801">
    <property type="entry name" value="GT4_PimA-like"/>
    <property type="match status" value="1"/>
</dbReference>
<feature type="domain" description="Glycosyl transferase family 1" evidence="1">
    <location>
        <begin position="186"/>
        <end position="349"/>
    </location>
</feature>
<dbReference type="GO" id="GO:0016757">
    <property type="term" value="F:glycosyltransferase activity"/>
    <property type="evidence" value="ECO:0007669"/>
    <property type="project" value="InterPro"/>
</dbReference>
<evidence type="ECO:0000313" key="2">
    <source>
        <dbReference type="EMBL" id="SFQ46055.1"/>
    </source>
</evidence>
<dbReference type="InterPro" id="IPR001296">
    <property type="entry name" value="Glyco_trans_1"/>
</dbReference>
<dbReference type="Pfam" id="PF00534">
    <property type="entry name" value="Glycos_transf_1"/>
    <property type="match status" value="1"/>
</dbReference>
<dbReference type="SUPFAM" id="SSF53756">
    <property type="entry name" value="UDP-Glycosyltransferase/glycogen phosphorylase"/>
    <property type="match status" value="1"/>
</dbReference>
<evidence type="ECO:0000313" key="3">
    <source>
        <dbReference type="Proteomes" id="UP000199306"/>
    </source>
</evidence>
<evidence type="ECO:0000259" key="1">
    <source>
        <dbReference type="Pfam" id="PF00534"/>
    </source>
</evidence>
<keyword evidence="2" id="KW-0808">Transferase</keyword>
<sequence length="371" mass="42076">MNSLKRITLVHPANELYGSDKMFLLIVETVRKSYSDAIINVVLPCEGPLSELLQKFNVNLIIRPLGILRKAELKKLDFSVFTRLFTNRKFYHDLLKETDLLYINTAVVLDFIIYSRFYKLKKFIHIHEIPTGASKTLFFTLIKYCKASLIHISKAVQLPFSTINTRHFIVPNGIQAIPEQPVRETSSGKINILLIGRINNWKGQNLLVEAVDKLSDELKNQIDVRIVGDVYGDQIHFKNDLLENIKHRNLEHLVKVLPFSPTPEIHYNWSDIVVIPSLKPEPFGLVAIEGMSVGKVVIAANHGGLTEIIEDNVSGILFTPNDSAELAEKISGIVLNPAVQEKFYTNAIKAYKESYTPEVYINNLMSILKIQ</sequence>
<protein>
    <submittedName>
        <fullName evidence="2">Glycosyltransferase involved in cell wall bisynthesis</fullName>
    </submittedName>
</protein>
<dbReference type="Gene3D" id="3.40.50.2000">
    <property type="entry name" value="Glycogen Phosphorylase B"/>
    <property type="match status" value="2"/>
</dbReference>
<dbReference type="RefSeq" id="WP_092019627.1">
    <property type="nucleotide sequence ID" value="NZ_FOXH01000020.1"/>
</dbReference>
<accession>A0A1I5YPS6</accession>
<keyword evidence="3" id="KW-1185">Reference proteome</keyword>
<organism evidence="2 3">
    <name type="scientific">Pseudarcicella hirudinis</name>
    <dbReference type="NCBI Taxonomy" id="1079859"/>
    <lineage>
        <taxon>Bacteria</taxon>
        <taxon>Pseudomonadati</taxon>
        <taxon>Bacteroidota</taxon>
        <taxon>Cytophagia</taxon>
        <taxon>Cytophagales</taxon>
        <taxon>Flectobacillaceae</taxon>
        <taxon>Pseudarcicella</taxon>
    </lineage>
</organism>
<proteinExistence type="predicted"/>
<dbReference type="EMBL" id="FOXH01000020">
    <property type="protein sequence ID" value="SFQ46055.1"/>
    <property type="molecule type" value="Genomic_DNA"/>
</dbReference>
<reference evidence="2 3" key="1">
    <citation type="submission" date="2016-10" db="EMBL/GenBank/DDBJ databases">
        <authorList>
            <person name="de Groot N.N."/>
        </authorList>
    </citation>
    <scope>NUCLEOTIDE SEQUENCE [LARGE SCALE GENOMIC DNA]</scope>
    <source>
        <strain evidence="3">E92,LMG 26720,CCM 7988</strain>
    </source>
</reference>
<dbReference type="PANTHER" id="PTHR12526">
    <property type="entry name" value="GLYCOSYLTRANSFERASE"/>
    <property type="match status" value="1"/>
</dbReference>
<dbReference type="Proteomes" id="UP000199306">
    <property type="component" value="Unassembled WGS sequence"/>
</dbReference>
<dbReference type="AlphaFoldDB" id="A0A1I5YPS6"/>
<name>A0A1I5YPS6_9BACT</name>
<dbReference type="OrthoDB" id="9806653at2"/>
<gene>
    <name evidence="2" type="ORF">SAMN04515674_12053</name>
</gene>
<dbReference type="PANTHER" id="PTHR12526:SF627">
    <property type="entry name" value="D-RHAMNOSYLTRANSFERASE WBPZ"/>
    <property type="match status" value="1"/>
</dbReference>